<gene>
    <name evidence="2" type="ORF">PtrM4_148550</name>
</gene>
<sequence>MSEPTSTINSSTSKDDSQKHLEVSRAQIQRETSDPGDTSPFDPFNEQSQHRSVLRNLSNASSSESSFADSCQNSSRQEGQNSLAPGSSYAPSPNASGVNLSQGETPPQDTTGTESMFNFQSLTKALNPEGEHKNENKPQYIEDVGEAATESKTSYVNGKAPEAPADVETKPSETLADSTMTLKPSEDAPKESDAYQADDISPAPPVQYVSDGHSHLDQKHVGEVSMVHGLNHEATQ</sequence>
<dbReference type="KEGG" id="ptrr:90958072"/>
<evidence type="ECO:0000256" key="1">
    <source>
        <dbReference type="SAM" id="MobiDB-lite"/>
    </source>
</evidence>
<proteinExistence type="predicted"/>
<reference evidence="2 3" key="1">
    <citation type="journal article" date="2018" name="BMC Genomics">
        <title>Comparative genomics of the wheat fungal pathogen Pyrenophora tritici-repentis reveals chromosomal variations and genome plasticity.</title>
        <authorList>
            <person name="Moolhuijzen P."/>
            <person name="See P.T."/>
            <person name="Hane J.K."/>
            <person name="Shi G."/>
            <person name="Liu Z."/>
            <person name="Oliver R.P."/>
            <person name="Moffat C.S."/>
        </authorList>
    </citation>
    <scope>NUCLEOTIDE SEQUENCE [LARGE SCALE GENOMIC DNA]</scope>
    <source>
        <strain evidence="2">M4</strain>
    </source>
</reference>
<feature type="compositionally biased region" description="Polar residues" evidence="1">
    <location>
        <begin position="71"/>
        <end position="124"/>
    </location>
</feature>
<feature type="compositionally biased region" description="Basic and acidic residues" evidence="1">
    <location>
        <begin position="184"/>
        <end position="193"/>
    </location>
</feature>
<comment type="caution">
    <text evidence="2">The sequence shown here is derived from an EMBL/GenBank/DDBJ whole genome shotgun (WGS) entry which is preliminary data.</text>
</comment>
<evidence type="ECO:0000313" key="2">
    <source>
        <dbReference type="EMBL" id="KAF7566535.1"/>
    </source>
</evidence>
<protein>
    <submittedName>
        <fullName evidence="2">Uncharacterized protein</fullName>
    </submittedName>
</protein>
<feature type="compositionally biased region" description="Polar residues" evidence="1">
    <location>
        <begin position="1"/>
        <end position="12"/>
    </location>
</feature>
<feature type="compositionally biased region" description="Polar residues" evidence="1">
    <location>
        <begin position="45"/>
        <end position="57"/>
    </location>
</feature>
<dbReference type="GeneID" id="90958072"/>
<dbReference type="EMBL" id="NQIK02000009">
    <property type="protein sequence ID" value="KAF7566535.1"/>
    <property type="molecule type" value="Genomic_DNA"/>
</dbReference>
<feature type="region of interest" description="Disordered" evidence="1">
    <location>
        <begin position="1"/>
        <end position="205"/>
    </location>
</feature>
<organism evidence="2 3">
    <name type="scientific">Pyrenophora tritici-repentis</name>
    <dbReference type="NCBI Taxonomy" id="45151"/>
    <lineage>
        <taxon>Eukaryota</taxon>
        <taxon>Fungi</taxon>
        <taxon>Dikarya</taxon>
        <taxon>Ascomycota</taxon>
        <taxon>Pezizomycotina</taxon>
        <taxon>Dothideomycetes</taxon>
        <taxon>Pleosporomycetidae</taxon>
        <taxon>Pleosporales</taxon>
        <taxon>Pleosporineae</taxon>
        <taxon>Pleosporaceae</taxon>
        <taxon>Pyrenophora</taxon>
    </lineage>
</organism>
<dbReference type="AlphaFoldDB" id="A0A2W1EH18"/>
<feature type="compositionally biased region" description="Low complexity" evidence="1">
    <location>
        <begin position="58"/>
        <end position="70"/>
    </location>
</feature>
<evidence type="ECO:0000313" key="3">
    <source>
        <dbReference type="Proteomes" id="UP000245464"/>
    </source>
</evidence>
<accession>A0A2W1EH18</accession>
<name>A0A2W1EH18_9PLEO</name>
<feature type="compositionally biased region" description="Basic and acidic residues" evidence="1">
    <location>
        <begin position="13"/>
        <end position="23"/>
    </location>
</feature>
<dbReference type="RefSeq" id="XP_065959939.1">
    <property type="nucleotide sequence ID" value="XM_066109956.1"/>
</dbReference>
<dbReference type="Proteomes" id="UP000245464">
    <property type="component" value="Chromosome 9"/>
</dbReference>